<evidence type="ECO:0008006" key="14">
    <source>
        <dbReference type="Google" id="ProtNLM"/>
    </source>
</evidence>
<keyword evidence="6" id="KW-0496">Mitochondrion</keyword>
<gene>
    <name evidence="12" type="ORF">SLS53_006815</name>
</gene>
<dbReference type="InterPro" id="IPR052217">
    <property type="entry name" value="Mito/Peroxisomal_Carrier"/>
</dbReference>
<evidence type="ECO:0000256" key="5">
    <source>
        <dbReference type="ARBA" id="ARBA00022737"/>
    </source>
</evidence>
<accession>A0AAN9YDS5</accession>
<feature type="repeat" description="Solcar" evidence="9">
    <location>
        <begin position="7"/>
        <end position="103"/>
    </location>
</feature>
<evidence type="ECO:0000256" key="2">
    <source>
        <dbReference type="ARBA" id="ARBA00006375"/>
    </source>
</evidence>
<evidence type="ECO:0000256" key="6">
    <source>
        <dbReference type="ARBA" id="ARBA00022792"/>
    </source>
</evidence>
<comment type="caution">
    <text evidence="12">The sequence shown here is derived from an EMBL/GenBank/DDBJ whole genome shotgun (WGS) entry which is preliminary data.</text>
</comment>
<comment type="similarity">
    <text evidence="2 10">Belongs to the mitochondrial carrier (TC 2.A.29) family.</text>
</comment>
<evidence type="ECO:0000256" key="3">
    <source>
        <dbReference type="ARBA" id="ARBA00022448"/>
    </source>
</evidence>
<dbReference type="PANTHER" id="PTHR45939">
    <property type="entry name" value="PEROXISOMAL MEMBRANE PROTEIN PMP34-RELATED"/>
    <property type="match status" value="1"/>
</dbReference>
<feature type="compositionally biased region" description="Low complexity" evidence="11">
    <location>
        <begin position="162"/>
        <end position="174"/>
    </location>
</feature>
<dbReference type="Gene3D" id="1.50.40.10">
    <property type="entry name" value="Mitochondrial carrier domain"/>
    <property type="match status" value="2"/>
</dbReference>
<dbReference type="PANTHER" id="PTHR45939:SF2">
    <property type="entry name" value="CARRIER PROTEIN, PUTATIVE (AFU_ORTHOLOGUE AFUA_2G13870)-RELATED"/>
    <property type="match status" value="1"/>
</dbReference>
<dbReference type="GO" id="GO:0015217">
    <property type="term" value="F:ADP transmembrane transporter activity"/>
    <property type="evidence" value="ECO:0007669"/>
    <property type="project" value="TreeGrafter"/>
</dbReference>
<feature type="region of interest" description="Disordered" evidence="11">
    <location>
        <begin position="273"/>
        <end position="317"/>
    </location>
</feature>
<dbReference type="SUPFAM" id="SSF103506">
    <property type="entry name" value="Mitochondrial carrier"/>
    <property type="match status" value="1"/>
</dbReference>
<keyword evidence="13" id="KW-1185">Reference proteome</keyword>
<protein>
    <recommendedName>
        <fullName evidence="14">Peroxisomal adenine nucleotide transporter 1</fullName>
    </recommendedName>
</protein>
<sequence length="363" mass="37716">MPAEDFLPAIGHAISGATGTAISTAAAYPLDLVNTRLKVQRQLSRDGALPPSDRYRGIADALARIYGEEGGLPALYAGLGPDVVKGVADSFLFFLFYAWFRARLRSRGSGGGGQLPAWEELLVGAVAGACARLFTTPIGNVVTRKQTASLMATAAGDGPTRQQGQEQGQEQQQQRAASRDLSVGEILRVIRAEKGLLGLWAGYSATLVLTLNPSITFYLQDALGKALVGRRGQEGGSGGGGGGGATFLAAAVSKVIATALTYPFQIAKARSQVSAAPGSSTSPGPGEEGEEVSTSEGEKDRSVTEHGAGRSGGETKALPQRLHSLAEETIFATVFRIGKTEGIPALYDGLSGELLKAFLSHGW</sequence>
<feature type="compositionally biased region" description="Low complexity" evidence="11">
    <location>
        <begin position="273"/>
        <end position="285"/>
    </location>
</feature>
<keyword evidence="6" id="KW-0999">Mitochondrion inner membrane</keyword>
<evidence type="ECO:0000256" key="8">
    <source>
        <dbReference type="ARBA" id="ARBA00023136"/>
    </source>
</evidence>
<feature type="region of interest" description="Disordered" evidence="11">
    <location>
        <begin position="153"/>
        <end position="177"/>
    </location>
</feature>
<reference evidence="12 13" key="1">
    <citation type="journal article" date="2023" name="PLoS ONE">
        <title>Cytospora paraplurivora sp. nov. isolated from orchards with fruit tree decline syndrome in Ontario, Canada.</title>
        <authorList>
            <person name="Ilyukhin E."/>
            <person name="Nguyen H.D.T."/>
            <person name="Castle A.J."/>
            <person name="Ellouze W."/>
        </authorList>
    </citation>
    <scope>NUCLEOTIDE SEQUENCE [LARGE SCALE GENOMIC DNA]</scope>
    <source>
        <strain evidence="12 13">FDS-564</strain>
    </source>
</reference>
<keyword evidence="3 10" id="KW-0813">Transport</keyword>
<name>A0AAN9YDS5_9PEZI</name>
<keyword evidence="4 9" id="KW-0812">Transmembrane</keyword>
<dbReference type="EMBL" id="JAJSPL020000031">
    <property type="protein sequence ID" value="KAK7737057.1"/>
    <property type="molecule type" value="Genomic_DNA"/>
</dbReference>
<evidence type="ECO:0000256" key="1">
    <source>
        <dbReference type="ARBA" id="ARBA00004141"/>
    </source>
</evidence>
<evidence type="ECO:0000256" key="11">
    <source>
        <dbReference type="SAM" id="MobiDB-lite"/>
    </source>
</evidence>
<evidence type="ECO:0000256" key="4">
    <source>
        <dbReference type="ARBA" id="ARBA00022692"/>
    </source>
</evidence>
<comment type="subcellular location">
    <subcellularLocation>
        <location evidence="1">Membrane</location>
        <topology evidence="1">Multi-pass membrane protein</topology>
    </subcellularLocation>
</comment>
<evidence type="ECO:0000313" key="13">
    <source>
        <dbReference type="Proteomes" id="UP001320245"/>
    </source>
</evidence>
<evidence type="ECO:0000256" key="7">
    <source>
        <dbReference type="ARBA" id="ARBA00022989"/>
    </source>
</evidence>
<organism evidence="12 13">
    <name type="scientific">Cytospora paraplurivora</name>
    <dbReference type="NCBI Taxonomy" id="2898453"/>
    <lineage>
        <taxon>Eukaryota</taxon>
        <taxon>Fungi</taxon>
        <taxon>Dikarya</taxon>
        <taxon>Ascomycota</taxon>
        <taxon>Pezizomycotina</taxon>
        <taxon>Sordariomycetes</taxon>
        <taxon>Sordariomycetidae</taxon>
        <taxon>Diaporthales</taxon>
        <taxon>Cytosporaceae</taxon>
        <taxon>Cytospora</taxon>
    </lineage>
</organism>
<keyword evidence="5" id="KW-0677">Repeat</keyword>
<proteinExistence type="inferred from homology"/>
<evidence type="ECO:0000256" key="9">
    <source>
        <dbReference type="PROSITE-ProRule" id="PRU00282"/>
    </source>
</evidence>
<dbReference type="AlphaFoldDB" id="A0AAN9YDS5"/>
<feature type="repeat" description="Solcar" evidence="9">
    <location>
        <begin position="115"/>
        <end position="226"/>
    </location>
</feature>
<keyword evidence="8 9" id="KW-0472">Membrane</keyword>
<dbReference type="InterPro" id="IPR023395">
    <property type="entry name" value="MCP_dom_sf"/>
</dbReference>
<dbReference type="PROSITE" id="PS50920">
    <property type="entry name" value="SOLCAR"/>
    <property type="match status" value="2"/>
</dbReference>
<dbReference type="GO" id="GO:0016020">
    <property type="term" value="C:membrane"/>
    <property type="evidence" value="ECO:0007669"/>
    <property type="project" value="UniProtKB-SubCell"/>
</dbReference>
<feature type="compositionally biased region" description="Basic and acidic residues" evidence="11">
    <location>
        <begin position="296"/>
        <end position="308"/>
    </location>
</feature>
<keyword evidence="7" id="KW-1133">Transmembrane helix</keyword>
<dbReference type="Proteomes" id="UP001320245">
    <property type="component" value="Unassembled WGS sequence"/>
</dbReference>
<dbReference type="Pfam" id="PF00153">
    <property type="entry name" value="Mito_carr"/>
    <property type="match status" value="2"/>
</dbReference>
<evidence type="ECO:0000313" key="12">
    <source>
        <dbReference type="EMBL" id="KAK7737057.1"/>
    </source>
</evidence>
<dbReference type="InterPro" id="IPR018108">
    <property type="entry name" value="MCP_transmembrane"/>
</dbReference>
<evidence type="ECO:0000256" key="10">
    <source>
        <dbReference type="RuleBase" id="RU000488"/>
    </source>
</evidence>